<evidence type="ECO:0000313" key="1">
    <source>
        <dbReference type="EMBL" id="GII49297.1"/>
    </source>
</evidence>
<organism evidence="1 2">
    <name type="scientific">Planotetraspora silvatica</name>
    <dbReference type="NCBI Taxonomy" id="234614"/>
    <lineage>
        <taxon>Bacteria</taxon>
        <taxon>Bacillati</taxon>
        <taxon>Actinomycetota</taxon>
        <taxon>Actinomycetes</taxon>
        <taxon>Streptosporangiales</taxon>
        <taxon>Streptosporangiaceae</taxon>
        <taxon>Planotetraspora</taxon>
    </lineage>
</organism>
<sequence>MHAPRRRIPAACLALACVTGLLKDVTFHAAAEATVAAAQRLGGATAAGVARAAFISRGLL</sequence>
<dbReference type="AlphaFoldDB" id="A0A8J3XP48"/>
<accession>A0A8J3XP48</accession>
<name>A0A8J3XP48_9ACTN</name>
<dbReference type="Proteomes" id="UP000644610">
    <property type="component" value="Unassembled WGS sequence"/>
</dbReference>
<protein>
    <submittedName>
        <fullName evidence="1">Uncharacterized protein</fullName>
    </submittedName>
</protein>
<reference evidence="1" key="1">
    <citation type="submission" date="2021-01" db="EMBL/GenBank/DDBJ databases">
        <title>Whole genome shotgun sequence of Planotetraspora silvatica NBRC 100141.</title>
        <authorList>
            <person name="Komaki H."/>
            <person name="Tamura T."/>
        </authorList>
    </citation>
    <scope>NUCLEOTIDE SEQUENCE</scope>
    <source>
        <strain evidence="1">NBRC 100141</strain>
    </source>
</reference>
<gene>
    <name evidence="1" type="ORF">Psi02_57210</name>
</gene>
<keyword evidence="2" id="KW-1185">Reference proteome</keyword>
<evidence type="ECO:0000313" key="2">
    <source>
        <dbReference type="Proteomes" id="UP000644610"/>
    </source>
</evidence>
<dbReference type="EMBL" id="BOOQ01000040">
    <property type="protein sequence ID" value="GII49297.1"/>
    <property type="molecule type" value="Genomic_DNA"/>
</dbReference>
<proteinExistence type="predicted"/>
<comment type="caution">
    <text evidence="1">The sequence shown here is derived from an EMBL/GenBank/DDBJ whole genome shotgun (WGS) entry which is preliminary data.</text>
</comment>